<dbReference type="PANTHER" id="PTHR46560">
    <property type="entry name" value="CYPHER, ISOFORM B"/>
    <property type="match status" value="1"/>
</dbReference>
<dbReference type="InterPro" id="IPR001507">
    <property type="entry name" value="ZP_dom"/>
</dbReference>
<evidence type="ECO:0000256" key="2">
    <source>
        <dbReference type="SAM" id="SignalP"/>
    </source>
</evidence>
<protein>
    <submittedName>
        <fullName evidence="5">ZP domain-containing protein</fullName>
    </submittedName>
</protein>
<feature type="signal peptide" evidence="2">
    <location>
        <begin position="1"/>
        <end position="21"/>
    </location>
</feature>
<feature type="chain" id="PRO_5028846954" evidence="2">
    <location>
        <begin position="22"/>
        <end position="335"/>
    </location>
</feature>
<dbReference type="Proteomes" id="UP000492821">
    <property type="component" value="Unassembled WGS sequence"/>
</dbReference>
<evidence type="ECO:0000256" key="1">
    <source>
        <dbReference type="ARBA" id="ARBA00023157"/>
    </source>
</evidence>
<dbReference type="InterPro" id="IPR042235">
    <property type="entry name" value="ZP-C_dom"/>
</dbReference>
<evidence type="ECO:0000259" key="3">
    <source>
        <dbReference type="PROSITE" id="PS51034"/>
    </source>
</evidence>
<organism evidence="4 5">
    <name type="scientific">Panagrellus redivivus</name>
    <name type="common">Microworm</name>
    <dbReference type="NCBI Taxonomy" id="6233"/>
    <lineage>
        <taxon>Eukaryota</taxon>
        <taxon>Metazoa</taxon>
        <taxon>Ecdysozoa</taxon>
        <taxon>Nematoda</taxon>
        <taxon>Chromadorea</taxon>
        <taxon>Rhabditida</taxon>
        <taxon>Tylenchina</taxon>
        <taxon>Panagrolaimomorpha</taxon>
        <taxon>Panagrolaimoidea</taxon>
        <taxon>Panagrolaimidae</taxon>
        <taxon>Panagrellus</taxon>
    </lineage>
</organism>
<dbReference type="AlphaFoldDB" id="A0A7E4ZZY4"/>
<keyword evidence="2" id="KW-0732">Signal</keyword>
<feature type="domain" description="ZP" evidence="3">
    <location>
        <begin position="30"/>
        <end position="298"/>
    </location>
</feature>
<dbReference type="Pfam" id="PF00100">
    <property type="entry name" value="Zona_pellucida"/>
    <property type="match status" value="1"/>
</dbReference>
<dbReference type="PANTHER" id="PTHR46560:SF13">
    <property type="entry name" value="ZP DOMAIN-CONTAINING PROTEIN"/>
    <property type="match status" value="1"/>
</dbReference>
<dbReference type="InterPro" id="IPR055355">
    <property type="entry name" value="ZP-C"/>
</dbReference>
<dbReference type="PROSITE" id="PS51034">
    <property type="entry name" value="ZP_2"/>
    <property type="match status" value="1"/>
</dbReference>
<accession>A0A7E4ZZY4</accession>
<reference evidence="5" key="2">
    <citation type="submission" date="2020-10" db="UniProtKB">
        <authorList>
            <consortium name="WormBaseParasite"/>
        </authorList>
    </citation>
    <scope>IDENTIFICATION</scope>
</reference>
<reference evidence="4" key="1">
    <citation type="journal article" date="2013" name="Genetics">
        <title>The draft genome and transcriptome of Panagrellus redivivus are shaped by the harsh demands of a free-living lifestyle.</title>
        <authorList>
            <person name="Srinivasan J."/>
            <person name="Dillman A.R."/>
            <person name="Macchietto M.G."/>
            <person name="Heikkinen L."/>
            <person name="Lakso M."/>
            <person name="Fracchia K.M."/>
            <person name="Antoshechkin I."/>
            <person name="Mortazavi A."/>
            <person name="Wong G."/>
            <person name="Sternberg P.W."/>
        </authorList>
    </citation>
    <scope>NUCLEOTIDE SEQUENCE [LARGE SCALE GENOMIC DNA]</scope>
    <source>
        <strain evidence="4">MT8872</strain>
    </source>
</reference>
<keyword evidence="1" id="KW-1015">Disulfide bond</keyword>
<proteinExistence type="predicted"/>
<sequence length="335" mass="36494">MPLRICLALTLASFLLHEVASSLLEDKEVLCTTDKIIVNLAFVDPFEGIVFAQNHFTDKDCQWRGTGGRYLLVVVPLDNATTTAAIGLPRNDGFCGLSYNPEKTEHFLTLVISPSPIILTEESFALTIRCVHSPTDLLMTLAAPSMDSIKLTNVESLTVLGTGGAPPQIGLQILEGHGLYGNKTTKVKVGQKLTLDATLKDTSIYDFFIHSCIAHDGSYAPDAYIDVSDANGCAVPTARAVDAPVFVSAPQKNLTKHVYIHLYGFQFSTSNVVHFECNVTPCVYECQKKQCSQNPLPVALPPRGNYTQRGAEIPDMKIQTIVDILPPVGEWNNNT</sequence>
<dbReference type="WBParaSite" id="Pan_g5467.t1">
    <property type="protein sequence ID" value="Pan_g5467.t1"/>
    <property type="gene ID" value="Pan_g5467"/>
</dbReference>
<keyword evidence="4" id="KW-1185">Reference proteome</keyword>
<name>A0A7E4ZZY4_PANRE</name>
<evidence type="ECO:0000313" key="4">
    <source>
        <dbReference type="Proteomes" id="UP000492821"/>
    </source>
</evidence>
<dbReference type="Gene3D" id="2.60.40.4100">
    <property type="entry name" value="Zona pellucida, ZP-C domain"/>
    <property type="match status" value="1"/>
</dbReference>
<dbReference type="SMART" id="SM00241">
    <property type="entry name" value="ZP"/>
    <property type="match status" value="1"/>
</dbReference>
<evidence type="ECO:0000313" key="5">
    <source>
        <dbReference type="WBParaSite" id="Pan_g5467.t1"/>
    </source>
</evidence>